<protein>
    <submittedName>
        <fullName evidence="1">Uncharacterized protein</fullName>
    </submittedName>
</protein>
<dbReference type="OrthoDB" id="1822806at2"/>
<reference evidence="1 2" key="1">
    <citation type="submission" date="2016-10" db="EMBL/GenBank/DDBJ databases">
        <authorList>
            <person name="de Groot N.N."/>
        </authorList>
    </citation>
    <scope>NUCLEOTIDE SEQUENCE [LARGE SCALE GENOMIC DNA]</scope>
    <source>
        <strain evidence="1 2">AR67</strain>
    </source>
</reference>
<sequence>MDNENEELVNRSLYKRIKSMNRAEMENFVRNVFNQGYERAEEETHSIDYDSLRADLSRIKGIGESRLNEIMTVIDKHIGNNIDDKGG</sequence>
<dbReference type="Proteomes" id="UP000182192">
    <property type="component" value="Unassembled WGS sequence"/>
</dbReference>
<accession>A0A1I1L653</accession>
<name>A0A1I1L653_RUMAL</name>
<dbReference type="RefSeq" id="WP_074961699.1">
    <property type="nucleotide sequence ID" value="NZ_FOKQ01000017.1"/>
</dbReference>
<gene>
    <name evidence="1" type="ORF">SAMN02910406_02143</name>
</gene>
<evidence type="ECO:0000313" key="1">
    <source>
        <dbReference type="EMBL" id="SFC66478.1"/>
    </source>
</evidence>
<dbReference type="EMBL" id="FOKQ01000017">
    <property type="protein sequence ID" value="SFC66478.1"/>
    <property type="molecule type" value="Genomic_DNA"/>
</dbReference>
<proteinExistence type="predicted"/>
<evidence type="ECO:0000313" key="2">
    <source>
        <dbReference type="Proteomes" id="UP000182192"/>
    </source>
</evidence>
<organism evidence="1 2">
    <name type="scientific">Ruminococcus albus</name>
    <dbReference type="NCBI Taxonomy" id="1264"/>
    <lineage>
        <taxon>Bacteria</taxon>
        <taxon>Bacillati</taxon>
        <taxon>Bacillota</taxon>
        <taxon>Clostridia</taxon>
        <taxon>Eubacteriales</taxon>
        <taxon>Oscillospiraceae</taxon>
        <taxon>Ruminococcus</taxon>
    </lineage>
</organism>
<dbReference type="AlphaFoldDB" id="A0A1I1L653"/>